<comment type="caution">
    <text evidence="2">The sequence shown here is derived from an EMBL/GenBank/DDBJ whole genome shotgun (WGS) entry which is preliminary data.</text>
</comment>
<keyword evidence="3" id="KW-1185">Reference proteome</keyword>
<organism evidence="2 3">
    <name type="scientific">Pleurodeles waltl</name>
    <name type="common">Iberian ribbed newt</name>
    <dbReference type="NCBI Taxonomy" id="8319"/>
    <lineage>
        <taxon>Eukaryota</taxon>
        <taxon>Metazoa</taxon>
        <taxon>Chordata</taxon>
        <taxon>Craniata</taxon>
        <taxon>Vertebrata</taxon>
        <taxon>Euteleostomi</taxon>
        <taxon>Amphibia</taxon>
        <taxon>Batrachia</taxon>
        <taxon>Caudata</taxon>
        <taxon>Salamandroidea</taxon>
        <taxon>Salamandridae</taxon>
        <taxon>Pleurodelinae</taxon>
        <taxon>Pleurodeles</taxon>
    </lineage>
</organism>
<evidence type="ECO:0000313" key="3">
    <source>
        <dbReference type="Proteomes" id="UP001066276"/>
    </source>
</evidence>
<gene>
    <name evidence="2" type="ORF">NDU88_000158</name>
</gene>
<name>A0AAV7WI61_PLEWA</name>
<accession>A0AAV7WI61</accession>
<protein>
    <submittedName>
        <fullName evidence="2">Uncharacterized protein</fullName>
    </submittedName>
</protein>
<evidence type="ECO:0000256" key="1">
    <source>
        <dbReference type="SAM" id="MobiDB-lite"/>
    </source>
</evidence>
<dbReference type="EMBL" id="JANPWB010000001">
    <property type="protein sequence ID" value="KAJ1212502.1"/>
    <property type="molecule type" value="Genomic_DNA"/>
</dbReference>
<sequence>MAKQGVIQALDYGMDAALEAVFKEIFEKAFKNMIATSVKQDQALKQTVIKFIVVNGVPESVLKTEKPTTFQIRETLKQKMNGVMADFCQSAVGNIADDYSALKEFFGYLNAMKGGILNILEEAKAKGAIQKGFKLSVEVGKRTVEFVQMVNSAPTRAVIEKRVIPFIVAECDGLESTAGYKDDGRHNFPAVETMKVQLLDTISQQLNDNFVHLLSRRLRSFVSKPLRAQVNKQAGKTVDNILGRNKTERFFIEQKHKRDMKKTQVEGAKMKLTEAQQKEVND</sequence>
<proteinExistence type="predicted"/>
<reference evidence="2" key="1">
    <citation type="journal article" date="2022" name="bioRxiv">
        <title>Sequencing and chromosome-scale assembly of the giantPleurodeles waltlgenome.</title>
        <authorList>
            <person name="Brown T."/>
            <person name="Elewa A."/>
            <person name="Iarovenko S."/>
            <person name="Subramanian E."/>
            <person name="Araus A.J."/>
            <person name="Petzold A."/>
            <person name="Susuki M."/>
            <person name="Suzuki K.-i.T."/>
            <person name="Hayashi T."/>
            <person name="Toyoda A."/>
            <person name="Oliveira C."/>
            <person name="Osipova E."/>
            <person name="Leigh N.D."/>
            <person name="Simon A."/>
            <person name="Yun M.H."/>
        </authorList>
    </citation>
    <scope>NUCLEOTIDE SEQUENCE</scope>
    <source>
        <strain evidence="2">20211129_DDA</strain>
        <tissue evidence="2">Liver</tissue>
    </source>
</reference>
<dbReference type="Proteomes" id="UP001066276">
    <property type="component" value="Chromosome 1_1"/>
</dbReference>
<dbReference type="AlphaFoldDB" id="A0AAV7WI61"/>
<feature type="region of interest" description="Disordered" evidence="1">
    <location>
        <begin position="262"/>
        <end position="282"/>
    </location>
</feature>
<evidence type="ECO:0000313" key="2">
    <source>
        <dbReference type="EMBL" id="KAJ1212502.1"/>
    </source>
</evidence>